<evidence type="ECO:0000313" key="6">
    <source>
        <dbReference type="Proteomes" id="UP000749559"/>
    </source>
</evidence>
<dbReference type="PANTHER" id="PTHR45842:SF12">
    <property type="entry name" value="KEKKON 5, ISOFORM A"/>
    <property type="match status" value="1"/>
</dbReference>
<accession>A0A8J1Y822</accession>
<keyword evidence="2" id="KW-0732">Signal</keyword>
<dbReference type="OrthoDB" id="8948968at2759"/>
<dbReference type="AlphaFoldDB" id="A0A8J1Y822"/>
<evidence type="ECO:0000256" key="1">
    <source>
        <dbReference type="ARBA" id="ARBA00022614"/>
    </source>
</evidence>
<comment type="caution">
    <text evidence="5">The sequence shown here is derived from an EMBL/GenBank/DDBJ whole genome shotgun (WGS) entry which is preliminary data.</text>
</comment>
<dbReference type="PROSITE" id="PS51450">
    <property type="entry name" value="LRR"/>
    <property type="match status" value="1"/>
</dbReference>
<dbReference type="PANTHER" id="PTHR45842">
    <property type="entry name" value="SYNAPTIC ADHESION-LIKE MOLECULE SALM"/>
    <property type="match status" value="1"/>
</dbReference>
<keyword evidence="3" id="KW-0677">Repeat</keyword>
<keyword evidence="4" id="KW-0325">Glycoprotein</keyword>
<dbReference type="InterPro" id="IPR032675">
    <property type="entry name" value="LRR_dom_sf"/>
</dbReference>
<keyword evidence="1" id="KW-0433">Leucine-rich repeat</keyword>
<evidence type="ECO:0000313" key="5">
    <source>
        <dbReference type="EMBL" id="CAH1779958.1"/>
    </source>
</evidence>
<sequence>MSICIHNKQVKSTSLIIVLVSCSIDMALERTTCGVFIGILAILGAAFGCPSDICQCNNDDIICWGQGIGKVPEFKVSENDLTQVYNTLHLEANDIEELPPNAFGNLQVRRIMLGANPLGNSISPLAFTGLERSLESLDLWGCDLDQLPSGVFQNLSALKTIDLTDNNFDYIPIEELRDVKGLRRLSMESNSLKAVQKGSFGEINQIAELQLQYNRISEIEEGAFAGLSNLRRLRLHNNRISSLTPDAFTGLDNLGELDMSGNPLGKLDKGVFSALSRLQSLSLGQTNLDQIEAGAFAGLTHLKILKLDHNKLTALPDSAFPALTHLSVLDLSHNKFVDLGDACLSRMLLSSLINLDNNPIVCDCKMEWLRDMDSDRVRGTCAGPKGMEGRSLSREDNFMECPIPMCEELAEPLQ</sequence>
<dbReference type="InterPro" id="IPR003591">
    <property type="entry name" value="Leu-rich_rpt_typical-subtyp"/>
</dbReference>
<dbReference type="EMBL" id="CAIIXF020000003">
    <property type="protein sequence ID" value="CAH1779958.1"/>
    <property type="molecule type" value="Genomic_DNA"/>
</dbReference>
<name>A0A8J1Y822_OWEFU</name>
<evidence type="ECO:0000256" key="2">
    <source>
        <dbReference type="ARBA" id="ARBA00022729"/>
    </source>
</evidence>
<evidence type="ECO:0000256" key="3">
    <source>
        <dbReference type="ARBA" id="ARBA00022737"/>
    </source>
</evidence>
<dbReference type="Pfam" id="PF13855">
    <property type="entry name" value="LRR_8"/>
    <property type="match status" value="3"/>
</dbReference>
<reference evidence="5" key="1">
    <citation type="submission" date="2022-03" db="EMBL/GenBank/DDBJ databases">
        <authorList>
            <person name="Martin C."/>
        </authorList>
    </citation>
    <scope>NUCLEOTIDE SEQUENCE</scope>
</reference>
<dbReference type="Proteomes" id="UP000749559">
    <property type="component" value="Unassembled WGS sequence"/>
</dbReference>
<dbReference type="InterPro" id="IPR050467">
    <property type="entry name" value="LRFN"/>
</dbReference>
<proteinExistence type="predicted"/>
<organism evidence="5 6">
    <name type="scientific">Owenia fusiformis</name>
    <name type="common">Polychaete worm</name>
    <dbReference type="NCBI Taxonomy" id="6347"/>
    <lineage>
        <taxon>Eukaryota</taxon>
        <taxon>Metazoa</taxon>
        <taxon>Spiralia</taxon>
        <taxon>Lophotrochozoa</taxon>
        <taxon>Annelida</taxon>
        <taxon>Polychaeta</taxon>
        <taxon>Sedentaria</taxon>
        <taxon>Canalipalpata</taxon>
        <taxon>Sabellida</taxon>
        <taxon>Oweniida</taxon>
        <taxon>Oweniidae</taxon>
        <taxon>Owenia</taxon>
    </lineage>
</organism>
<dbReference type="SMART" id="SM00369">
    <property type="entry name" value="LRR_TYP"/>
    <property type="match status" value="10"/>
</dbReference>
<dbReference type="InterPro" id="IPR001611">
    <property type="entry name" value="Leu-rich_rpt"/>
</dbReference>
<evidence type="ECO:0000256" key="4">
    <source>
        <dbReference type="ARBA" id="ARBA00023180"/>
    </source>
</evidence>
<protein>
    <submittedName>
        <fullName evidence="5">Uncharacterized protein</fullName>
    </submittedName>
</protein>
<dbReference type="Gene3D" id="3.80.10.10">
    <property type="entry name" value="Ribonuclease Inhibitor"/>
    <property type="match status" value="2"/>
</dbReference>
<keyword evidence="6" id="KW-1185">Reference proteome</keyword>
<gene>
    <name evidence="5" type="ORF">OFUS_LOCUS6711</name>
</gene>
<dbReference type="FunFam" id="3.80.10.10:FF:001360">
    <property type="entry name" value="Uncharacterized protein"/>
    <property type="match status" value="1"/>
</dbReference>
<dbReference type="SUPFAM" id="SSF52058">
    <property type="entry name" value="L domain-like"/>
    <property type="match status" value="1"/>
</dbReference>